<evidence type="ECO:0000256" key="10">
    <source>
        <dbReference type="ARBA" id="ARBA00048109"/>
    </source>
</evidence>
<feature type="region of interest" description="Disordered" evidence="11">
    <location>
        <begin position="20"/>
        <end position="46"/>
    </location>
</feature>
<dbReference type="EMBL" id="CP136890">
    <property type="protein sequence ID" value="WOK95687.1"/>
    <property type="molecule type" value="Genomic_DNA"/>
</dbReference>
<dbReference type="GO" id="GO:0019432">
    <property type="term" value="P:triglyceride biosynthetic process"/>
    <property type="evidence" value="ECO:0007669"/>
    <property type="project" value="TreeGrafter"/>
</dbReference>
<dbReference type="PANTHER" id="PTHR31650:SF1">
    <property type="entry name" value="WAX ESTER SYNTHASE_DIACYLGLYCEROL ACYLTRANSFERASE 4-RELATED"/>
    <property type="match status" value="1"/>
</dbReference>
<keyword evidence="6" id="KW-0256">Endoplasmic reticulum</keyword>
<feature type="transmembrane region" description="Helical" evidence="12">
    <location>
        <begin position="220"/>
        <end position="246"/>
    </location>
</feature>
<protein>
    <submittedName>
        <fullName evidence="15">O-acyltransferase WSD1-like isoform X2</fullName>
    </submittedName>
</protein>
<organism evidence="15 16">
    <name type="scientific">Canna indica</name>
    <name type="common">Indian-shot</name>
    <dbReference type="NCBI Taxonomy" id="4628"/>
    <lineage>
        <taxon>Eukaryota</taxon>
        <taxon>Viridiplantae</taxon>
        <taxon>Streptophyta</taxon>
        <taxon>Embryophyta</taxon>
        <taxon>Tracheophyta</taxon>
        <taxon>Spermatophyta</taxon>
        <taxon>Magnoliopsida</taxon>
        <taxon>Liliopsida</taxon>
        <taxon>Zingiberales</taxon>
        <taxon>Cannaceae</taxon>
        <taxon>Canna</taxon>
    </lineage>
</organism>
<feature type="transmembrane region" description="Helical" evidence="12">
    <location>
        <begin position="362"/>
        <end position="378"/>
    </location>
</feature>
<dbReference type="InterPro" id="IPR009721">
    <property type="entry name" value="O-acyltransferase_WSD1_C"/>
</dbReference>
<keyword evidence="16" id="KW-1185">Reference proteome</keyword>
<evidence type="ECO:0000256" key="9">
    <source>
        <dbReference type="ARBA" id="ARBA00047604"/>
    </source>
</evidence>
<dbReference type="Gene3D" id="3.30.559.10">
    <property type="entry name" value="Chloramphenicol acetyltransferase-like domain"/>
    <property type="match status" value="1"/>
</dbReference>
<evidence type="ECO:0000313" key="15">
    <source>
        <dbReference type="EMBL" id="WOK95687.1"/>
    </source>
</evidence>
<name>A0AAQ3JVB5_9LILI</name>
<dbReference type="InterPro" id="IPR023213">
    <property type="entry name" value="CAT-like_dom_sf"/>
</dbReference>
<dbReference type="GO" id="GO:0004144">
    <property type="term" value="F:diacylglycerol O-acyltransferase activity"/>
    <property type="evidence" value="ECO:0007669"/>
    <property type="project" value="UniProtKB-EC"/>
</dbReference>
<gene>
    <name evidence="15" type="ORF">Cni_G04394</name>
</gene>
<keyword evidence="5" id="KW-0808">Transferase</keyword>
<comment type="similarity">
    <text evidence="8">In the N-terminal section; belongs to the long-chain O-acyltransferase family.</text>
</comment>
<feature type="compositionally biased region" description="Basic and acidic residues" evidence="11">
    <location>
        <begin position="25"/>
        <end position="42"/>
    </location>
</feature>
<dbReference type="GO" id="GO:0047196">
    <property type="term" value="F:long-chain-alcohol O-fatty-acyltransferase activity"/>
    <property type="evidence" value="ECO:0007669"/>
    <property type="project" value="UniProtKB-EC"/>
</dbReference>
<proteinExistence type="inferred from homology"/>
<evidence type="ECO:0000256" key="8">
    <source>
        <dbReference type="ARBA" id="ARBA00024360"/>
    </source>
</evidence>
<dbReference type="PANTHER" id="PTHR31650">
    <property type="entry name" value="O-ACYLTRANSFERASE (WSD1-LIKE) FAMILY PROTEIN"/>
    <property type="match status" value="1"/>
</dbReference>
<dbReference type="GO" id="GO:0005789">
    <property type="term" value="C:endoplasmic reticulum membrane"/>
    <property type="evidence" value="ECO:0007669"/>
    <property type="project" value="UniProtKB-SubCell"/>
</dbReference>
<evidence type="ECO:0000313" key="16">
    <source>
        <dbReference type="Proteomes" id="UP001327560"/>
    </source>
</evidence>
<comment type="pathway">
    <text evidence="3">Glycerolipid metabolism; triacylglycerol biosynthesis.</text>
</comment>
<evidence type="ECO:0000256" key="3">
    <source>
        <dbReference type="ARBA" id="ARBA00004771"/>
    </source>
</evidence>
<dbReference type="GO" id="GO:0005886">
    <property type="term" value="C:plasma membrane"/>
    <property type="evidence" value="ECO:0007669"/>
    <property type="project" value="UniProtKB-SubCell"/>
</dbReference>
<dbReference type="AlphaFoldDB" id="A0AAQ3JVB5"/>
<comment type="catalytic activity">
    <reaction evidence="10">
        <text>an acyl-CoA + a 1,2-diacyl-sn-glycerol = a triacyl-sn-glycerol + CoA</text>
        <dbReference type="Rhea" id="RHEA:10868"/>
        <dbReference type="ChEBI" id="CHEBI:17815"/>
        <dbReference type="ChEBI" id="CHEBI:57287"/>
        <dbReference type="ChEBI" id="CHEBI:58342"/>
        <dbReference type="ChEBI" id="CHEBI:64615"/>
        <dbReference type="EC" id="2.3.1.20"/>
    </reaction>
</comment>
<comment type="subcellular location">
    <subcellularLocation>
        <location evidence="1">Cell membrane</location>
        <topology evidence="1">Single-pass membrane protein</topology>
    </subcellularLocation>
    <subcellularLocation>
        <location evidence="2">Endoplasmic reticulum membrane</location>
    </subcellularLocation>
</comment>
<evidence type="ECO:0000256" key="1">
    <source>
        <dbReference type="ARBA" id="ARBA00004162"/>
    </source>
</evidence>
<evidence type="ECO:0000256" key="7">
    <source>
        <dbReference type="ARBA" id="ARBA00023315"/>
    </source>
</evidence>
<accession>A0AAQ3JVB5</accession>
<dbReference type="InterPro" id="IPR045034">
    <property type="entry name" value="O-acyltransferase_WSD1-like"/>
</dbReference>
<comment type="catalytic activity">
    <reaction evidence="9">
        <text>a long chain fatty alcohol + a fatty acyl-CoA = a long-chain alcohol wax ester + CoA</text>
        <dbReference type="Rhea" id="RHEA:38443"/>
        <dbReference type="ChEBI" id="CHEBI:17135"/>
        <dbReference type="ChEBI" id="CHEBI:57287"/>
        <dbReference type="ChEBI" id="CHEBI:77636"/>
        <dbReference type="ChEBI" id="CHEBI:235323"/>
        <dbReference type="EC" id="2.3.1.75"/>
    </reaction>
</comment>
<feature type="domain" description="O-acyltransferase WSD1-like N-terminal" evidence="13">
    <location>
        <begin position="132"/>
        <end position="296"/>
    </location>
</feature>
<evidence type="ECO:0000256" key="4">
    <source>
        <dbReference type="ARBA" id="ARBA00005189"/>
    </source>
</evidence>
<dbReference type="Pfam" id="PF03007">
    <property type="entry name" value="WS_DGAT_cat"/>
    <property type="match status" value="1"/>
</dbReference>
<dbReference type="Proteomes" id="UP001327560">
    <property type="component" value="Chromosome 1"/>
</dbReference>
<evidence type="ECO:0000259" key="13">
    <source>
        <dbReference type="Pfam" id="PF03007"/>
    </source>
</evidence>
<evidence type="ECO:0000256" key="2">
    <source>
        <dbReference type="ARBA" id="ARBA00004586"/>
    </source>
</evidence>
<feature type="domain" description="O-acyltransferase WSD1 C-terminal" evidence="14">
    <location>
        <begin position="362"/>
        <end position="506"/>
    </location>
</feature>
<reference evidence="15 16" key="1">
    <citation type="submission" date="2023-10" db="EMBL/GenBank/DDBJ databases">
        <title>Chromosome-scale genome assembly provides insights into flower coloration mechanisms of Canna indica.</title>
        <authorList>
            <person name="Li C."/>
        </authorList>
    </citation>
    <scope>NUCLEOTIDE SEQUENCE [LARGE SCALE GENOMIC DNA]</scope>
    <source>
        <tissue evidence="15">Flower</tissue>
    </source>
</reference>
<dbReference type="SUPFAM" id="SSF52777">
    <property type="entry name" value="CoA-dependent acyltransferases"/>
    <property type="match status" value="1"/>
</dbReference>
<dbReference type="InterPro" id="IPR004255">
    <property type="entry name" value="O-acyltransferase_WSD1_N"/>
</dbReference>
<keyword evidence="12" id="KW-0812">Transmembrane</keyword>
<keyword evidence="7" id="KW-0012">Acyltransferase</keyword>
<evidence type="ECO:0000256" key="11">
    <source>
        <dbReference type="SAM" id="MobiDB-lite"/>
    </source>
</evidence>
<evidence type="ECO:0000256" key="6">
    <source>
        <dbReference type="ARBA" id="ARBA00022824"/>
    </source>
</evidence>
<evidence type="ECO:0000256" key="5">
    <source>
        <dbReference type="ARBA" id="ARBA00022679"/>
    </source>
</evidence>
<evidence type="ECO:0000259" key="14">
    <source>
        <dbReference type="Pfam" id="PF06974"/>
    </source>
</evidence>
<evidence type="ECO:0000256" key="12">
    <source>
        <dbReference type="SAM" id="Phobius"/>
    </source>
</evidence>
<keyword evidence="12" id="KW-0472">Membrane</keyword>
<sequence>MESKKRPVLCIKTRRTNTSSCADAGEVREGPETEEERGRVREEEEPVSPSGLLFRQRHLDCYIVAMVGIGKTIDVAAIKAGLAATLVNHPRFSSVQVGRREKLKWVRTEVAVDDHVIVPDLDLKSSTSSVTGDKVVEDYVSSLTTAPMDASRPLWELHILNVRTSEAAAVAVFRIHHSLGDGVSLISLLLACTRRTSDPASLPTLPEPRPPPPSPLRPNALLAVLLYAWAVLVLAWNTVVDLFFLVATSTWLRDTPTPLKGGEGVEFKPKRIVHSTVSLDDIKAIKNSMNCTINDVLVGVTSAGLSRYLNRRYGEDDAEKRKKKQLPANIRLRSAMLVNVRPMLGIQALADMMEGKTCGLKWGNFLSYMILSFPIVMYKDMLDYIRKGKAIVDKRKNSLQPVIMYRCAHFFVRKFGIKGGAAIIYKLVSNTTFSFSNIVGPVDEIGFYGHPIVYLAPSVYGHPHALTLHYQSYMNTMKIVMGVDESVIPDPHQLLDYLAESLKLIKEAISTR</sequence>
<comment type="pathway">
    <text evidence="4">Lipid metabolism.</text>
</comment>
<dbReference type="Pfam" id="PF06974">
    <property type="entry name" value="WS_DGAT_C"/>
    <property type="match status" value="1"/>
</dbReference>
<keyword evidence="12" id="KW-1133">Transmembrane helix</keyword>